<name>A0A6F8YQX6_9ACTN</name>
<reference evidence="1 2" key="2">
    <citation type="submission" date="2020-03" db="EMBL/GenBank/DDBJ databases">
        <authorList>
            <person name="Ichikawa N."/>
            <person name="Kimura A."/>
            <person name="Kitahashi Y."/>
            <person name="Uohara A."/>
        </authorList>
    </citation>
    <scope>NUCLEOTIDE SEQUENCE [LARGE SCALE GENOMIC DNA]</scope>
    <source>
        <strain evidence="1 2">NBRC 105367</strain>
    </source>
</reference>
<dbReference type="AlphaFoldDB" id="A0A6F8YQX6"/>
<reference evidence="1 2" key="1">
    <citation type="submission" date="2020-03" db="EMBL/GenBank/DDBJ databases">
        <title>Whole genome shotgun sequence of Phytohabitans suffuscus NBRC 105367.</title>
        <authorList>
            <person name="Komaki H."/>
            <person name="Tamura T."/>
        </authorList>
    </citation>
    <scope>NUCLEOTIDE SEQUENCE [LARGE SCALE GENOMIC DNA]</scope>
    <source>
        <strain evidence="1 2">NBRC 105367</strain>
    </source>
</reference>
<protein>
    <recommendedName>
        <fullName evidence="3">DUF559 domain-containing protein</fullName>
    </recommendedName>
</protein>
<organism evidence="1 2">
    <name type="scientific">Phytohabitans suffuscus</name>
    <dbReference type="NCBI Taxonomy" id="624315"/>
    <lineage>
        <taxon>Bacteria</taxon>
        <taxon>Bacillati</taxon>
        <taxon>Actinomycetota</taxon>
        <taxon>Actinomycetes</taxon>
        <taxon>Micromonosporales</taxon>
        <taxon>Micromonosporaceae</taxon>
    </lineage>
</organism>
<evidence type="ECO:0008006" key="3">
    <source>
        <dbReference type="Google" id="ProtNLM"/>
    </source>
</evidence>
<dbReference type="Proteomes" id="UP000503011">
    <property type="component" value="Chromosome"/>
</dbReference>
<proteinExistence type="predicted"/>
<sequence>MSPADLDFLLFLQDGVISRRQALRHLTEKAVRHRIVSGRWQAIHRGIYLASGGPMTVPQRRWVATLAAGDGRMALLGGPSALAVLGMRGVDTQRIHVLIGASRQHRQLPPGVVAHRTRRVPIEDQHRMGRPPCTMPARSLVDAAQWARSDRDAAAIIAAGFQQRLVAAVDMAPVLERMTHVKRRPLIVEAVADAAGGAESIAEMDFARLCRHHRLPEPSRQVARLDPAGRRRYRDVYFEPWRVHVEIDGAQHLEVASWYADMRHHNEIAIAGEILLRFPAWIVRHKPDEVMAQVRAALLAAGWTR</sequence>
<evidence type="ECO:0000313" key="2">
    <source>
        <dbReference type="Proteomes" id="UP000503011"/>
    </source>
</evidence>
<dbReference type="EMBL" id="AP022871">
    <property type="protein sequence ID" value="BCB88271.1"/>
    <property type="molecule type" value="Genomic_DNA"/>
</dbReference>
<accession>A0A6F8YQX6</accession>
<dbReference type="RefSeq" id="WP_173159610.1">
    <property type="nucleotide sequence ID" value="NZ_AP022871.1"/>
</dbReference>
<keyword evidence="2" id="KW-1185">Reference proteome</keyword>
<gene>
    <name evidence="1" type="ORF">Psuf_055840</name>
</gene>
<evidence type="ECO:0000313" key="1">
    <source>
        <dbReference type="EMBL" id="BCB88271.1"/>
    </source>
</evidence>
<dbReference type="KEGG" id="psuu:Psuf_055840"/>